<dbReference type="STRING" id="1121428.DESHY_110270"/>
<comment type="similarity">
    <text evidence="1">Belongs to the glycosyl hydrolase 13 family.</text>
</comment>
<name>K8EF34_9FIRM</name>
<dbReference type="PANTHER" id="PTHR10357">
    <property type="entry name" value="ALPHA-AMYLASE FAMILY MEMBER"/>
    <property type="match status" value="1"/>
</dbReference>
<evidence type="ECO:0000256" key="2">
    <source>
        <dbReference type="ARBA" id="ARBA00022801"/>
    </source>
</evidence>
<accession>K8EF34</accession>
<dbReference type="CDD" id="cd02857">
    <property type="entry name" value="E_set_CDase_PDE_N"/>
    <property type="match status" value="1"/>
</dbReference>
<protein>
    <submittedName>
        <fullName evidence="5">Pullulanase</fullName>
        <ecNumber evidence="5">3.2.1.41</ecNumber>
    </submittedName>
</protein>
<dbReference type="Gene3D" id="3.20.20.80">
    <property type="entry name" value="Glycosidases"/>
    <property type="match status" value="1"/>
</dbReference>
<reference evidence="5 6" key="1">
    <citation type="journal article" date="2013" name="Genome Announc.">
        <title>Genome Sequence of the Sulfate-Reducing Bacterium Desulfotomaculum hydrothermale Lam5(T).</title>
        <authorList>
            <person name="Amin O."/>
            <person name="Fardeau M.L."/>
            <person name="Valette O."/>
            <person name="Hirschler-Rea A."/>
            <person name="Barbe V."/>
            <person name="Medigue C."/>
            <person name="Vacherie B."/>
            <person name="Ollivier B."/>
            <person name="Bertin P.N."/>
            <person name="Dolla A."/>
        </authorList>
    </citation>
    <scope>NUCLEOTIDE SEQUENCE [LARGE SCALE GENOMIC DNA]</scope>
    <source>
        <strain evidence="6">Lam5 / DSM 18033</strain>
    </source>
</reference>
<dbReference type="InterPro" id="IPR004185">
    <property type="entry name" value="Glyco_hydro_13_lg-like_dom"/>
</dbReference>
<dbReference type="eggNOG" id="COG0366">
    <property type="taxonomic scope" value="Bacteria"/>
</dbReference>
<sequence>MMDMTTWILHDSHRAEFRSPFGAVPCATPISLAVAVDSRQPVDSVILRLWKYGREEEKITMQPAAEKEGRKFYRAAITAPAIQGWLWYFFIIVQGDRVFYYGNNPQNLGGEGCLYDHEPPSYQITVYKQDNATPHWFKEAVMYQIFVDRFCNGHAEGKILNPKQHCVIYPDWDAVPQYGRDPQTGKTVCFDIFGGNLLGVLKKLPYLKDLGINVIYLNPIFEAASNHKYDTGDYKKVDPMYGDNRLFQELCAKAAELGISVILDGVFSHTGSDSIYFNREGRYPSLGAYQSKDSPYYSWYRFIEYPHRYECWWGVETLPNVNETDPSYQDFIVTGEDSVIKYWMKLGAKGWRLDVVDELPDEFIKKIRTTMKQLDPQSVLIGEVWEDASNKVSYGAMRQYLLGEELDSVMNYPFRRAWLDFMTGQSDARELHRRLMSLYENYPLEQFYAAMNLLGSHDVERVLTLLCGAPPADLLSREEQARFKPSREQERLGLARLKLLVLVQMTFPGVPCIYYGDEAGLHGYKDPLNRATYPWGKENRELLAWYKKVIGLRNRYDVLKTGHWQPVYHEGQVYGYLRKISQGKDVFGRPKQDNLALVLVNAGTDREARLTIHLGCSYNGSLSDLLPGAGHYRVQDGVLQLTLAPLTGKLLMDEGWQ</sequence>
<feature type="domain" description="Glycosyl hydrolase family 13 catalytic" evidence="4">
    <location>
        <begin position="144"/>
        <end position="553"/>
    </location>
</feature>
<dbReference type="Gene3D" id="3.90.400.10">
    <property type="entry name" value="Oligo-1,6-glucosidase, Domain 2"/>
    <property type="match status" value="1"/>
</dbReference>
<dbReference type="GO" id="GO:0005975">
    <property type="term" value="P:carbohydrate metabolic process"/>
    <property type="evidence" value="ECO:0007669"/>
    <property type="project" value="InterPro"/>
</dbReference>
<dbReference type="InterPro" id="IPR045857">
    <property type="entry name" value="O16G_dom_2"/>
</dbReference>
<evidence type="ECO:0000313" key="5">
    <source>
        <dbReference type="EMBL" id="CCO07326.1"/>
    </source>
</evidence>
<dbReference type="InterPro" id="IPR017853">
    <property type="entry name" value="GH"/>
</dbReference>
<dbReference type="PANTHER" id="PTHR10357:SF210">
    <property type="entry name" value="MALTODEXTRIN GLUCOSIDASE"/>
    <property type="match status" value="1"/>
</dbReference>
<dbReference type="Pfam" id="PF00128">
    <property type="entry name" value="Alpha-amylase"/>
    <property type="match status" value="1"/>
</dbReference>
<dbReference type="InterPro" id="IPR006047">
    <property type="entry name" value="GH13_cat_dom"/>
</dbReference>
<dbReference type="SMART" id="SM00642">
    <property type="entry name" value="Aamy"/>
    <property type="match status" value="1"/>
</dbReference>
<gene>
    <name evidence="5" type="ORF">DESHY_110270</name>
</gene>
<dbReference type="InterPro" id="IPR014756">
    <property type="entry name" value="Ig_E-set"/>
</dbReference>
<keyword evidence="3 5" id="KW-0326">Glycosidase</keyword>
<keyword evidence="2 5" id="KW-0378">Hydrolase</keyword>
<comment type="caution">
    <text evidence="5">The sequence shown here is derived from an EMBL/GenBank/DDBJ whole genome shotgun (WGS) entry which is preliminary data.</text>
</comment>
<dbReference type="AlphaFoldDB" id="K8EF34"/>
<dbReference type="SUPFAM" id="SSF51011">
    <property type="entry name" value="Glycosyl hydrolase domain"/>
    <property type="match status" value="1"/>
</dbReference>
<evidence type="ECO:0000259" key="4">
    <source>
        <dbReference type="SMART" id="SM00642"/>
    </source>
</evidence>
<dbReference type="InterPro" id="IPR013783">
    <property type="entry name" value="Ig-like_fold"/>
</dbReference>
<dbReference type="EMBL" id="CAOS01000003">
    <property type="protein sequence ID" value="CCO07326.1"/>
    <property type="molecule type" value="Genomic_DNA"/>
</dbReference>
<dbReference type="Proteomes" id="UP000009315">
    <property type="component" value="Unassembled WGS sequence"/>
</dbReference>
<dbReference type="EC" id="3.2.1.41" evidence="5"/>
<dbReference type="Gene3D" id="2.60.40.10">
    <property type="entry name" value="Immunoglobulins"/>
    <property type="match status" value="1"/>
</dbReference>
<evidence type="ECO:0000256" key="3">
    <source>
        <dbReference type="ARBA" id="ARBA00023295"/>
    </source>
</evidence>
<evidence type="ECO:0000313" key="6">
    <source>
        <dbReference type="Proteomes" id="UP000009315"/>
    </source>
</evidence>
<dbReference type="CDD" id="cd11338">
    <property type="entry name" value="AmyAc_CMD"/>
    <property type="match status" value="1"/>
</dbReference>
<organism evidence="5 6">
    <name type="scientific">Desulforamulus hydrothermalis Lam5 = DSM 18033</name>
    <dbReference type="NCBI Taxonomy" id="1121428"/>
    <lineage>
        <taxon>Bacteria</taxon>
        <taxon>Bacillati</taxon>
        <taxon>Bacillota</taxon>
        <taxon>Clostridia</taxon>
        <taxon>Eubacteriales</taxon>
        <taxon>Peptococcaceae</taxon>
        <taxon>Desulforamulus</taxon>
    </lineage>
</organism>
<proteinExistence type="inferred from homology"/>
<dbReference type="Gene3D" id="2.60.40.1180">
    <property type="entry name" value="Golgi alpha-mannosidase II"/>
    <property type="match status" value="1"/>
</dbReference>
<dbReference type="InterPro" id="IPR013780">
    <property type="entry name" value="Glyco_hydro_b"/>
</dbReference>
<dbReference type="GO" id="GO:0051060">
    <property type="term" value="F:pullulanase activity"/>
    <property type="evidence" value="ECO:0007669"/>
    <property type="project" value="UniProtKB-EC"/>
</dbReference>
<evidence type="ECO:0000256" key="1">
    <source>
        <dbReference type="ARBA" id="ARBA00008061"/>
    </source>
</evidence>
<keyword evidence="6" id="KW-1185">Reference proteome</keyword>
<dbReference type="SUPFAM" id="SSF81296">
    <property type="entry name" value="E set domains"/>
    <property type="match status" value="1"/>
</dbReference>
<dbReference type="SUPFAM" id="SSF51445">
    <property type="entry name" value="(Trans)glycosidases"/>
    <property type="match status" value="1"/>
</dbReference>